<feature type="region of interest" description="Disordered" evidence="1">
    <location>
        <begin position="1"/>
        <end position="67"/>
    </location>
</feature>
<dbReference type="Proteomes" id="UP000712600">
    <property type="component" value="Unassembled WGS sequence"/>
</dbReference>
<dbReference type="AlphaFoldDB" id="A0A8S9PGX0"/>
<reference evidence="2" key="1">
    <citation type="submission" date="2019-12" db="EMBL/GenBank/DDBJ databases">
        <title>Genome sequencing and annotation of Brassica cretica.</title>
        <authorList>
            <person name="Studholme D.J."/>
            <person name="Sarris P."/>
        </authorList>
    </citation>
    <scope>NUCLEOTIDE SEQUENCE</scope>
    <source>
        <strain evidence="2">PFS-109/04</strain>
        <tissue evidence="2">Leaf</tissue>
    </source>
</reference>
<sequence length="233" mass="27273">MSNLQQSYNAGQTRGQANEKAEQWTESAKEIVHSARDKTANAAQSTKESAQHGQQQTTTTRKHRYSDDEYRRYVPGITVFRGHTDENGRRKFLVGNQSFFRIFSENSDGIPRIKDSEDIPKNHFLGLVVGISSDISDGTVLRTIPREKRYRNIPTNFGRRNIPRKCIRRDIPRNYGRQNIPRNIFRRNIPRKCIRRDIPRRYALGLFRGSCRRNIPRHTLPRNISKNIFFFLN</sequence>
<name>A0A8S9PGX0_BRACR</name>
<evidence type="ECO:0000313" key="2">
    <source>
        <dbReference type="EMBL" id="KAF3514679.1"/>
    </source>
</evidence>
<proteinExistence type="predicted"/>
<organism evidence="2 3">
    <name type="scientific">Brassica cretica</name>
    <name type="common">Mustard</name>
    <dbReference type="NCBI Taxonomy" id="69181"/>
    <lineage>
        <taxon>Eukaryota</taxon>
        <taxon>Viridiplantae</taxon>
        <taxon>Streptophyta</taxon>
        <taxon>Embryophyta</taxon>
        <taxon>Tracheophyta</taxon>
        <taxon>Spermatophyta</taxon>
        <taxon>Magnoliopsida</taxon>
        <taxon>eudicotyledons</taxon>
        <taxon>Gunneridae</taxon>
        <taxon>Pentapetalae</taxon>
        <taxon>rosids</taxon>
        <taxon>malvids</taxon>
        <taxon>Brassicales</taxon>
        <taxon>Brassicaceae</taxon>
        <taxon>Brassiceae</taxon>
        <taxon>Brassica</taxon>
    </lineage>
</organism>
<protein>
    <submittedName>
        <fullName evidence="2">Uncharacterized protein</fullName>
    </submittedName>
</protein>
<dbReference type="PANTHER" id="PTHR34191">
    <property type="entry name" value="LATE EMBRYOGENESIS ABUNDANT PROTEIN (LEA) FAMILY PROTEIN"/>
    <property type="match status" value="1"/>
</dbReference>
<dbReference type="InterPro" id="IPR039624">
    <property type="entry name" value="LEA1/2/D7/KIN2"/>
</dbReference>
<gene>
    <name evidence="2" type="ORF">F2Q69_00004224</name>
</gene>
<accession>A0A8S9PGX0</accession>
<feature type="compositionally biased region" description="Basic and acidic residues" evidence="1">
    <location>
        <begin position="17"/>
        <end position="39"/>
    </location>
</feature>
<dbReference type="EMBL" id="QGKX02001521">
    <property type="protein sequence ID" value="KAF3514679.1"/>
    <property type="molecule type" value="Genomic_DNA"/>
</dbReference>
<feature type="compositionally biased region" description="Polar residues" evidence="1">
    <location>
        <begin position="41"/>
        <end position="59"/>
    </location>
</feature>
<evidence type="ECO:0000313" key="3">
    <source>
        <dbReference type="Proteomes" id="UP000712600"/>
    </source>
</evidence>
<comment type="caution">
    <text evidence="2">The sequence shown here is derived from an EMBL/GenBank/DDBJ whole genome shotgun (WGS) entry which is preliminary data.</text>
</comment>
<dbReference type="PANTHER" id="PTHR34191:SF20">
    <property type="entry name" value="LATE EMBRYOGENESIS ABUNDANT PROTEIN (LEA) FAMILY PROTEIN"/>
    <property type="match status" value="1"/>
</dbReference>
<feature type="compositionally biased region" description="Polar residues" evidence="1">
    <location>
        <begin position="1"/>
        <end position="16"/>
    </location>
</feature>
<evidence type="ECO:0000256" key="1">
    <source>
        <dbReference type="SAM" id="MobiDB-lite"/>
    </source>
</evidence>